<dbReference type="Proteomes" id="UP000507470">
    <property type="component" value="Unassembled WGS sequence"/>
</dbReference>
<evidence type="ECO:0000313" key="3">
    <source>
        <dbReference type="EMBL" id="CAC5385074.1"/>
    </source>
</evidence>
<sequence>MANENKRKPNWTESELNALTDGISANISLLKGKFSLSVTNEAKNKCWAGITERVNSVNPSAIKRQVADIKKKWQDIQSLAKKKEAARLQAVRRTGGGPPPEDTLKSWEKIVSDVKTKSGIQLNMVIGTFTKTMVEGIEGGFDTSDTSDGISCGCGAVGGQPNAIGYKTNTCMVLDQAKEMHLEIEKFLEQYTSNSKSLPKIGENILRVIEYKDFTKGITEELRDELTNYISTFKEVHLSVPDIPSMVHDTIVFILQNLNNTETAFFLWVAQQDNMIQSVDEIPDDRTPTDDFNEDVCSQAETSSSSAPATSASKGKKRAAMSKQDAASEAEERYFLLEESKFQKIEMYRAKKLKIMEQMLEMQRRSTVALEAIRASQRTEHQFGIDLHCTGSLSLQFLLCSLKHAPIILQHLGGLNWRDPPVL</sequence>
<dbReference type="EMBL" id="CACVKT020003686">
    <property type="protein sequence ID" value="CAC5385074.1"/>
    <property type="molecule type" value="Genomic_DNA"/>
</dbReference>
<evidence type="ECO:0000259" key="2">
    <source>
        <dbReference type="Pfam" id="PF13873"/>
    </source>
</evidence>
<dbReference type="Pfam" id="PF13873">
    <property type="entry name" value="Myb_DNA-bind_5"/>
    <property type="match status" value="1"/>
</dbReference>
<proteinExistence type="predicted"/>
<keyword evidence="4" id="KW-1185">Reference proteome</keyword>
<dbReference type="InterPro" id="IPR028002">
    <property type="entry name" value="Myb_DNA-bind_5"/>
</dbReference>
<accession>A0A6J8BQI8</accession>
<organism evidence="3 4">
    <name type="scientific">Mytilus coruscus</name>
    <name type="common">Sea mussel</name>
    <dbReference type="NCBI Taxonomy" id="42192"/>
    <lineage>
        <taxon>Eukaryota</taxon>
        <taxon>Metazoa</taxon>
        <taxon>Spiralia</taxon>
        <taxon>Lophotrochozoa</taxon>
        <taxon>Mollusca</taxon>
        <taxon>Bivalvia</taxon>
        <taxon>Autobranchia</taxon>
        <taxon>Pteriomorphia</taxon>
        <taxon>Mytilida</taxon>
        <taxon>Mytiloidea</taxon>
        <taxon>Mytilidae</taxon>
        <taxon>Mytilinae</taxon>
        <taxon>Mytilus</taxon>
    </lineage>
</organism>
<dbReference type="GO" id="GO:0005634">
    <property type="term" value="C:nucleus"/>
    <property type="evidence" value="ECO:0007669"/>
    <property type="project" value="TreeGrafter"/>
</dbReference>
<evidence type="ECO:0000313" key="4">
    <source>
        <dbReference type="Proteomes" id="UP000507470"/>
    </source>
</evidence>
<protein>
    <recommendedName>
        <fullName evidence="2">Myb/SANT-like DNA-binding domain-containing protein</fullName>
    </recommendedName>
</protein>
<feature type="region of interest" description="Disordered" evidence="1">
    <location>
        <begin position="281"/>
        <end position="320"/>
    </location>
</feature>
<dbReference type="PANTHER" id="PTHR23098">
    <property type="entry name" value="AGAP001331-PA-RELATED"/>
    <property type="match status" value="1"/>
</dbReference>
<dbReference type="PANTHER" id="PTHR23098:SF23">
    <property type="entry name" value="MYB-RELATED TRANSCRIPTION FACTOR, PARTNER OF PROFILIN-LIKE ISOFORM X2-RELATED"/>
    <property type="match status" value="1"/>
</dbReference>
<evidence type="ECO:0000256" key="1">
    <source>
        <dbReference type="SAM" id="MobiDB-lite"/>
    </source>
</evidence>
<dbReference type="AlphaFoldDB" id="A0A6J8BQI8"/>
<gene>
    <name evidence="3" type="ORF">MCOR_20653</name>
</gene>
<dbReference type="OrthoDB" id="6147913at2759"/>
<name>A0A6J8BQI8_MYTCO</name>
<reference evidence="3 4" key="1">
    <citation type="submission" date="2020-06" db="EMBL/GenBank/DDBJ databases">
        <authorList>
            <person name="Li R."/>
            <person name="Bekaert M."/>
        </authorList>
    </citation>
    <scope>NUCLEOTIDE SEQUENCE [LARGE SCALE GENOMIC DNA]</scope>
    <source>
        <strain evidence="4">wild</strain>
    </source>
</reference>
<feature type="domain" description="Myb/SANT-like DNA-binding" evidence="2">
    <location>
        <begin position="7"/>
        <end position="84"/>
    </location>
</feature>
<feature type="compositionally biased region" description="Low complexity" evidence="1">
    <location>
        <begin position="298"/>
        <end position="313"/>
    </location>
</feature>